<dbReference type="CDD" id="cd14858">
    <property type="entry name" value="TrmE_N"/>
    <property type="match status" value="1"/>
</dbReference>
<dbReference type="Proteomes" id="UP000823636">
    <property type="component" value="Unassembled WGS sequence"/>
</dbReference>
<feature type="domain" description="TrmE-type G" evidence="12">
    <location>
        <begin position="228"/>
        <end position="392"/>
    </location>
</feature>
<gene>
    <name evidence="10 13" type="primary">mnmE</name>
    <name evidence="10" type="synonym">trmE</name>
    <name evidence="13" type="ORF">IAC54_02335</name>
</gene>
<feature type="binding site" evidence="10">
    <location>
        <position position="29"/>
    </location>
    <ligand>
        <name>(6S)-5-formyl-5,6,7,8-tetrahydrofolate</name>
        <dbReference type="ChEBI" id="CHEBI:57457"/>
    </ligand>
</feature>
<feature type="binding site" evidence="10">
    <location>
        <position position="242"/>
    </location>
    <ligand>
        <name>Mg(2+)</name>
        <dbReference type="ChEBI" id="CHEBI:18420"/>
    </ligand>
</feature>
<feature type="binding site" evidence="10">
    <location>
        <position position="257"/>
    </location>
    <ligand>
        <name>K(+)</name>
        <dbReference type="ChEBI" id="CHEBI:29103"/>
    </ligand>
</feature>
<evidence type="ECO:0000256" key="8">
    <source>
        <dbReference type="ARBA" id="ARBA00022958"/>
    </source>
</evidence>
<protein>
    <recommendedName>
        <fullName evidence="10">tRNA modification GTPase MnmE</fullName>
        <ecNumber evidence="10">3.6.-.-</ecNumber>
    </recommendedName>
</protein>
<comment type="function">
    <text evidence="10">Exhibits a very high intrinsic GTPase hydrolysis rate. Involved in the addition of a carboxymethylaminomethyl (cmnm) group at the wobble position (U34) of certain tRNAs, forming tRNA-cmnm(5)s(2)U34.</text>
</comment>
<dbReference type="EMBL" id="JADIMW010000023">
    <property type="protein sequence ID" value="MBO8437721.1"/>
    <property type="molecule type" value="Genomic_DNA"/>
</dbReference>
<evidence type="ECO:0000256" key="3">
    <source>
        <dbReference type="ARBA" id="ARBA00022694"/>
    </source>
</evidence>
<dbReference type="SUPFAM" id="SSF116878">
    <property type="entry name" value="TrmE connector domain"/>
    <property type="match status" value="1"/>
</dbReference>
<dbReference type="InterPro" id="IPR027417">
    <property type="entry name" value="P-loop_NTPase"/>
</dbReference>
<dbReference type="GO" id="GO:0046872">
    <property type="term" value="F:metal ion binding"/>
    <property type="evidence" value="ECO:0007669"/>
    <property type="project" value="UniProtKB-KW"/>
</dbReference>
<dbReference type="AlphaFoldDB" id="A0A9D9H631"/>
<dbReference type="FunFam" id="3.30.1360.120:FF:000003">
    <property type="entry name" value="tRNA modification GTPase MnmE"/>
    <property type="match status" value="1"/>
</dbReference>
<evidence type="ECO:0000256" key="10">
    <source>
        <dbReference type="HAMAP-Rule" id="MF_00379"/>
    </source>
</evidence>
<feature type="binding site" evidence="10">
    <location>
        <position position="259"/>
    </location>
    <ligand>
        <name>K(+)</name>
        <dbReference type="ChEBI" id="CHEBI:29103"/>
    </ligand>
</feature>
<evidence type="ECO:0000256" key="11">
    <source>
        <dbReference type="RuleBase" id="RU003313"/>
    </source>
</evidence>
<keyword evidence="2 10" id="KW-0963">Cytoplasm</keyword>
<comment type="caution">
    <text evidence="13">The sequence shown here is derived from an EMBL/GenBank/DDBJ whole genome shotgun (WGS) entry which is preliminary data.</text>
</comment>
<sequence length="469" mass="51442">MAITTAINTGDTICAISTPPGCGGIAVIRISGDNALQTADAIFKSPRQKKIADAAPYTMLYGNVVTTAGEIIDTVVAAVYRAPHSFTGEDVVEITCHGSEYIQQKILELLITAGCRMATPGEYTRRAYLNKKIDLAQAEGIADVIAARTAASHRLAMTQMRGEFSSKLNELRQKMIDFASLIELELDFSEEEVEFADRTRLFSLANELQSRITRLVESFTTGNAIKNGIPVAIAGETNAGKSTLLNKLLGEEKAIVSDIHGTTRDTIEDTITIDGILYRFIDTAGIRETKDQIEKLGIERTYKKIEQSAIVLWLSDINEELSPEYAEIQKEKDGKNIIVLLTKCDLKTPAEIASSIEKTTRQTGNETKTIAISAQTGDGMEELYAALKTAARHPEYENDIVVSNIRHYEALVRARTAMQRVTDGLQTSLPGDLLAQDIREAMHYIGEITGEITPADLLQTIFSRFCIGK</sequence>
<keyword evidence="3 10" id="KW-0819">tRNA processing</keyword>
<evidence type="ECO:0000259" key="12">
    <source>
        <dbReference type="PROSITE" id="PS51709"/>
    </source>
</evidence>
<dbReference type="Gene3D" id="1.20.120.430">
    <property type="entry name" value="tRNA modification GTPase MnmE domain 2"/>
    <property type="match status" value="1"/>
</dbReference>
<name>A0A9D9H631_9BACT</name>
<dbReference type="InterPro" id="IPR006073">
    <property type="entry name" value="GTP-bd"/>
</dbReference>
<keyword evidence="7 10" id="KW-0460">Magnesium</keyword>
<feature type="binding site" evidence="10">
    <location>
        <position position="238"/>
    </location>
    <ligand>
        <name>K(+)</name>
        <dbReference type="ChEBI" id="CHEBI:29103"/>
    </ligand>
</feature>
<dbReference type="GO" id="GO:0042802">
    <property type="term" value="F:identical protein binding"/>
    <property type="evidence" value="ECO:0007669"/>
    <property type="project" value="UniProtKB-ARBA"/>
</dbReference>
<dbReference type="InterPro" id="IPR025867">
    <property type="entry name" value="MnmE_helical"/>
</dbReference>
<feature type="binding site" evidence="10">
    <location>
        <begin position="238"/>
        <end position="243"/>
    </location>
    <ligand>
        <name>GTP</name>
        <dbReference type="ChEBI" id="CHEBI:37565"/>
    </ligand>
</feature>
<evidence type="ECO:0000256" key="2">
    <source>
        <dbReference type="ARBA" id="ARBA00022490"/>
    </source>
</evidence>
<dbReference type="Gene3D" id="3.30.1360.120">
    <property type="entry name" value="Probable tRNA modification gtpase trme, domain 1"/>
    <property type="match status" value="1"/>
</dbReference>
<keyword evidence="9 10" id="KW-0342">GTP-binding</keyword>
<evidence type="ECO:0000256" key="6">
    <source>
        <dbReference type="ARBA" id="ARBA00022801"/>
    </source>
</evidence>
<dbReference type="EC" id="3.6.-.-" evidence="10"/>
<dbReference type="HAMAP" id="MF_00379">
    <property type="entry name" value="GTPase_MnmE"/>
    <property type="match status" value="1"/>
</dbReference>
<dbReference type="InterPro" id="IPR027266">
    <property type="entry name" value="TrmE/GcvT-like"/>
</dbReference>
<comment type="similarity">
    <text evidence="1 10 11">Belongs to the TRAFAC class TrmE-Era-EngA-EngB-Septin-like GTPase superfamily. TrmE GTPase family.</text>
</comment>
<dbReference type="FunFam" id="3.40.50.300:FF:001376">
    <property type="entry name" value="tRNA modification GTPase MnmE"/>
    <property type="match status" value="1"/>
</dbReference>
<keyword evidence="5 10" id="KW-0547">Nucleotide-binding</keyword>
<dbReference type="Gene3D" id="3.40.50.300">
    <property type="entry name" value="P-loop containing nucleotide triphosphate hydrolases"/>
    <property type="match status" value="1"/>
</dbReference>
<dbReference type="InterPro" id="IPR031168">
    <property type="entry name" value="G_TrmE"/>
</dbReference>
<comment type="subcellular location">
    <subcellularLocation>
        <location evidence="10">Cytoplasm</location>
    </subcellularLocation>
</comment>
<evidence type="ECO:0000256" key="4">
    <source>
        <dbReference type="ARBA" id="ARBA00022723"/>
    </source>
</evidence>
<evidence type="ECO:0000256" key="5">
    <source>
        <dbReference type="ARBA" id="ARBA00022741"/>
    </source>
</evidence>
<dbReference type="NCBIfam" id="TIGR00231">
    <property type="entry name" value="small_GTP"/>
    <property type="match status" value="1"/>
</dbReference>
<accession>A0A9D9H631</accession>
<dbReference type="Pfam" id="PF12631">
    <property type="entry name" value="MnmE_helical"/>
    <property type="match status" value="1"/>
</dbReference>
<comment type="caution">
    <text evidence="10">Lacks conserved residue(s) required for the propagation of feature annotation.</text>
</comment>
<dbReference type="GO" id="GO:0005525">
    <property type="term" value="F:GTP binding"/>
    <property type="evidence" value="ECO:0007669"/>
    <property type="project" value="UniProtKB-UniRule"/>
</dbReference>
<evidence type="ECO:0000256" key="1">
    <source>
        <dbReference type="ARBA" id="ARBA00011043"/>
    </source>
</evidence>
<evidence type="ECO:0000256" key="7">
    <source>
        <dbReference type="ARBA" id="ARBA00022842"/>
    </source>
</evidence>
<feature type="binding site" evidence="10">
    <location>
        <begin position="257"/>
        <end position="263"/>
    </location>
    <ligand>
        <name>GTP</name>
        <dbReference type="ChEBI" id="CHEBI:37565"/>
    </ligand>
</feature>
<evidence type="ECO:0000313" key="14">
    <source>
        <dbReference type="Proteomes" id="UP000823636"/>
    </source>
</evidence>
<dbReference type="GO" id="GO:0003924">
    <property type="term" value="F:GTPase activity"/>
    <property type="evidence" value="ECO:0007669"/>
    <property type="project" value="UniProtKB-UniRule"/>
</dbReference>
<dbReference type="NCBIfam" id="NF003661">
    <property type="entry name" value="PRK05291.1-3"/>
    <property type="match status" value="1"/>
</dbReference>
<dbReference type="CDD" id="cd04164">
    <property type="entry name" value="trmE"/>
    <property type="match status" value="1"/>
</dbReference>
<proteinExistence type="inferred from homology"/>
<dbReference type="PANTHER" id="PTHR42714">
    <property type="entry name" value="TRNA MODIFICATION GTPASE GTPBP3"/>
    <property type="match status" value="1"/>
</dbReference>
<dbReference type="InterPro" id="IPR027368">
    <property type="entry name" value="MnmE_dom2"/>
</dbReference>
<keyword evidence="8 10" id="KW-0630">Potassium</keyword>
<comment type="subunit">
    <text evidence="10">Homodimer. Heterotetramer of two MnmE and two MnmG subunits.</text>
</comment>
<reference evidence="13" key="2">
    <citation type="journal article" date="2021" name="PeerJ">
        <title>Extensive microbial diversity within the chicken gut microbiome revealed by metagenomics and culture.</title>
        <authorList>
            <person name="Gilroy R."/>
            <person name="Ravi A."/>
            <person name="Getino M."/>
            <person name="Pursley I."/>
            <person name="Horton D.L."/>
            <person name="Alikhan N.F."/>
            <person name="Baker D."/>
            <person name="Gharbi K."/>
            <person name="Hall N."/>
            <person name="Watson M."/>
            <person name="Adriaenssens E.M."/>
            <person name="Foster-Nyarko E."/>
            <person name="Jarju S."/>
            <person name="Secka A."/>
            <person name="Antonio M."/>
            <person name="Oren A."/>
            <person name="Chaudhuri R.R."/>
            <person name="La Ragione R."/>
            <person name="Hildebrand F."/>
            <person name="Pallen M.J."/>
        </authorList>
    </citation>
    <scope>NUCLEOTIDE SEQUENCE</scope>
    <source>
        <strain evidence="13">G3-4614</strain>
    </source>
</reference>
<feature type="binding site" evidence="10">
    <location>
        <position position="132"/>
    </location>
    <ligand>
        <name>(6S)-5-formyl-5,6,7,8-tetrahydrofolate</name>
        <dbReference type="ChEBI" id="CHEBI:57457"/>
    </ligand>
</feature>
<dbReference type="Pfam" id="PF01926">
    <property type="entry name" value="MMR_HSR1"/>
    <property type="match status" value="1"/>
</dbReference>
<dbReference type="InterPro" id="IPR005225">
    <property type="entry name" value="Small_GTP-bd"/>
</dbReference>
<reference evidence="13" key="1">
    <citation type="submission" date="2020-10" db="EMBL/GenBank/DDBJ databases">
        <authorList>
            <person name="Gilroy R."/>
        </authorList>
    </citation>
    <scope>NUCLEOTIDE SEQUENCE</scope>
    <source>
        <strain evidence="13">G3-4614</strain>
    </source>
</reference>
<dbReference type="PANTHER" id="PTHR42714:SF2">
    <property type="entry name" value="TRNA MODIFICATION GTPASE GTPBP3, MITOCHONDRIAL"/>
    <property type="match status" value="1"/>
</dbReference>
<evidence type="ECO:0000256" key="9">
    <source>
        <dbReference type="ARBA" id="ARBA00023134"/>
    </source>
</evidence>
<dbReference type="GO" id="GO:0030488">
    <property type="term" value="P:tRNA methylation"/>
    <property type="evidence" value="ECO:0007669"/>
    <property type="project" value="TreeGrafter"/>
</dbReference>
<keyword evidence="4 10" id="KW-0479">Metal-binding</keyword>
<dbReference type="GO" id="GO:0002098">
    <property type="term" value="P:tRNA wobble uridine modification"/>
    <property type="evidence" value="ECO:0007669"/>
    <property type="project" value="TreeGrafter"/>
</dbReference>
<organism evidence="13 14">
    <name type="scientific">Candidatus Caccoplasma merdipullorum</name>
    <dbReference type="NCBI Taxonomy" id="2840718"/>
    <lineage>
        <taxon>Bacteria</taxon>
        <taxon>Pseudomonadati</taxon>
        <taxon>Bacteroidota</taxon>
        <taxon>Bacteroidia</taxon>
        <taxon>Bacteroidales</taxon>
        <taxon>Bacteroidaceae</taxon>
        <taxon>Bacteroidaceae incertae sedis</taxon>
        <taxon>Candidatus Caccoplasma</taxon>
    </lineage>
</organism>
<feature type="binding site" evidence="10">
    <location>
        <position position="469"/>
    </location>
    <ligand>
        <name>(6S)-5-formyl-5,6,7,8-tetrahydrofolate</name>
        <dbReference type="ChEBI" id="CHEBI:57457"/>
    </ligand>
</feature>
<dbReference type="SUPFAM" id="SSF52540">
    <property type="entry name" value="P-loop containing nucleoside triphosphate hydrolases"/>
    <property type="match status" value="1"/>
</dbReference>
<evidence type="ECO:0000313" key="13">
    <source>
        <dbReference type="EMBL" id="MBO8437721.1"/>
    </source>
</evidence>
<dbReference type="NCBIfam" id="TIGR00450">
    <property type="entry name" value="mnmE_trmE_thdF"/>
    <property type="match status" value="1"/>
</dbReference>
<dbReference type="GO" id="GO:0005829">
    <property type="term" value="C:cytosol"/>
    <property type="evidence" value="ECO:0007669"/>
    <property type="project" value="TreeGrafter"/>
</dbReference>
<feature type="binding site" evidence="10">
    <location>
        <position position="263"/>
    </location>
    <ligand>
        <name>Mg(2+)</name>
        <dbReference type="ChEBI" id="CHEBI:18420"/>
    </ligand>
</feature>
<keyword evidence="6 10" id="KW-0378">Hydrolase</keyword>
<feature type="binding site" evidence="10">
    <location>
        <begin position="282"/>
        <end position="285"/>
    </location>
    <ligand>
        <name>GTP</name>
        <dbReference type="ChEBI" id="CHEBI:37565"/>
    </ligand>
</feature>
<dbReference type="Pfam" id="PF10396">
    <property type="entry name" value="TrmE_N"/>
    <property type="match status" value="1"/>
</dbReference>
<comment type="cofactor">
    <cofactor evidence="10">
        <name>K(+)</name>
        <dbReference type="ChEBI" id="CHEBI:29103"/>
    </cofactor>
    <text evidence="10">Binds 1 potassium ion per subunit.</text>
</comment>
<dbReference type="InterPro" id="IPR004520">
    <property type="entry name" value="GTPase_MnmE"/>
</dbReference>
<feature type="binding site" evidence="10">
    <location>
        <position position="262"/>
    </location>
    <ligand>
        <name>K(+)</name>
        <dbReference type="ChEBI" id="CHEBI:29103"/>
    </ligand>
</feature>
<dbReference type="PROSITE" id="PS51709">
    <property type="entry name" value="G_TRME"/>
    <property type="match status" value="1"/>
</dbReference>
<feature type="binding site" evidence="10">
    <location>
        <position position="93"/>
    </location>
    <ligand>
        <name>(6S)-5-formyl-5,6,7,8-tetrahydrofolate</name>
        <dbReference type="ChEBI" id="CHEBI:57457"/>
    </ligand>
</feature>
<dbReference type="InterPro" id="IPR018948">
    <property type="entry name" value="GTP-bd_TrmE_N"/>
</dbReference>